<keyword evidence="1" id="KW-0343">GTPase activation</keyword>
<dbReference type="Pfam" id="PF00616">
    <property type="entry name" value="RasGAP"/>
    <property type="match status" value="1"/>
</dbReference>
<feature type="domain" description="Ras-GAP" evidence="3">
    <location>
        <begin position="428"/>
        <end position="630"/>
    </location>
</feature>
<feature type="compositionally biased region" description="Low complexity" evidence="2">
    <location>
        <begin position="79"/>
        <end position="92"/>
    </location>
</feature>
<dbReference type="Proteomes" id="UP000027456">
    <property type="component" value="Unassembled WGS sequence"/>
</dbReference>
<dbReference type="PANTHER" id="PTHR10194">
    <property type="entry name" value="RAS GTPASE-ACTIVATING PROTEINS"/>
    <property type="match status" value="1"/>
</dbReference>
<dbReference type="InterPro" id="IPR008936">
    <property type="entry name" value="Rho_GTPase_activation_prot"/>
</dbReference>
<evidence type="ECO:0000256" key="2">
    <source>
        <dbReference type="SAM" id="MobiDB-lite"/>
    </source>
</evidence>
<dbReference type="SMART" id="SM00323">
    <property type="entry name" value="RasGAP"/>
    <property type="match status" value="1"/>
</dbReference>
<feature type="region of interest" description="Disordered" evidence="2">
    <location>
        <begin position="823"/>
        <end position="937"/>
    </location>
</feature>
<gene>
    <name evidence="4" type="ORF">V565_011370</name>
</gene>
<protein>
    <submittedName>
        <fullName evidence="4">Ras GTPase activating domain protein</fullName>
    </submittedName>
</protein>
<dbReference type="PROSITE" id="PS50018">
    <property type="entry name" value="RAS_GTPASE_ACTIV_2"/>
    <property type="match status" value="1"/>
</dbReference>
<organism evidence="4 5">
    <name type="scientific">Rhizoctonia solani 123E</name>
    <dbReference type="NCBI Taxonomy" id="1423351"/>
    <lineage>
        <taxon>Eukaryota</taxon>
        <taxon>Fungi</taxon>
        <taxon>Dikarya</taxon>
        <taxon>Basidiomycota</taxon>
        <taxon>Agaricomycotina</taxon>
        <taxon>Agaricomycetes</taxon>
        <taxon>Cantharellales</taxon>
        <taxon>Ceratobasidiaceae</taxon>
        <taxon>Rhizoctonia</taxon>
    </lineage>
</organism>
<dbReference type="HOGENOM" id="CLU_011610_0_0_1"/>
<name>A0A074S6S3_9AGAM</name>
<dbReference type="InterPro" id="IPR039360">
    <property type="entry name" value="Ras_GTPase"/>
</dbReference>
<feature type="compositionally biased region" description="Low complexity" evidence="2">
    <location>
        <begin position="874"/>
        <end position="893"/>
    </location>
</feature>
<feature type="region of interest" description="Disordered" evidence="2">
    <location>
        <begin position="38"/>
        <end position="93"/>
    </location>
</feature>
<dbReference type="Gene3D" id="1.10.506.10">
    <property type="entry name" value="GTPase Activation - p120gap, domain 1"/>
    <property type="match status" value="1"/>
</dbReference>
<feature type="compositionally biased region" description="Basic residues" evidence="2">
    <location>
        <begin position="830"/>
        <end position="839"/>
    </location>
</feature>
<feature type="compositionally biased region" description="Basic and acidic residues" evidence="2">
    <location>
        <begin position="52"/>
        <end position="73"/>
    </location>
</feature>
<keyword evidence="5" id="KW-1185">Reference proteome</keyword>
<dbReference type="InterPro" id="IPR001936">
    <property type="entry name" value="RasGAP_dom"/>
</dbReference>
<dbReference type="AlphaFoldDB" id="A0A074S6S3"/>
<sequence>MAESGSGWEAQRWEAQRVVIKPRQYEREFSTEVELLYGSGSRGPTFKKVRREKKDSNSRGHLEDPPHKLRERPSANWLSISRQPSSSFSSGSWRKATCNLRDEGGQATLRLYNEDQHFHYSIHINASFAPHLRLVDPSVFSRRHVLAIHDHSPTNGVPSGATNTSATTCEPMYLAFQSRDSLNSWLVLLRSFARPDIRPNPYPVGYAFPQNISYRIWRQIQITILAGRKLANKDIFGAGSSDESNSKESGEKINDRWEGILEVVLNGIVVGRTGFKSLPGPAWSTERITITDPILGGGTWAGSDGVLGVDSPGSRRFGWDEGSQDMSSALLEVRGLRAKSGLFTSVPTISHMGTSPIDLGPFRRGELVKAWWPGFSQEAGEQHGEILMEIKFDEEIVLPLELYSAMKDILIRRNYFELWSELTARIPIPMPVSTHFISLALYHGNLGPQLADLAHAEIHNANTSPSTLFRGNSTMTRIAESAMAILGAQGFLENSLGRVVRDIYRDKIVFESSANGMAGANTGAGVIEGAGLMADWLQKMWDSIWGARDGCPHELRHLFYRIRTQVEARWGSSALHADLKYQAISAFLFLRFFIPALLRPEQHGLVVGPPPEGVERTLKSMARTLQSLANLNTNVQREEFMRSVKTFNEKNVEAMIDYLVFVSELPIPRVVVHSVPPTLSSGRSLTNQAHMGLTGDPSPELQIRTALQARLPSMAALHRESLPILPYMTDEARDFAVIASAVVRNARTAQGLARPLHREIGPMNEGFEGLTEGSLGVSNADIGDEQCSEAAEATGGSQTQVQQDVMRFIKACFDVQAEAMRRVSPNATASKKHSRRRRRPTMEEDGSNPDPPDYPVPARTPSTEESSYDGRDFGAVSSVSSTSGAGTSVGIASFPGVISTSLSADPRPDIVRQHSQNTMSDTKKKNRLFELLTGGRK</sequence>
<comment type="caution">
    <text evidence="4">The sequence shown here is derived from an EMBL/GenBank/DDBJ whole genome shotgun (WGS) entry which is preliminary data.</text>
</comment>
<dbReference type="GO" id="GO:0005096">
    <property type="term" value="F:GTPase activator activity"/>
    <property type="evidence" value="ECO:0007669"/>
    <property type="project" value="UniProtKB-KW"/>
</dbReference>
<dbReference type="EMBL" id="AZST01000015">
    <property type="protein sequence ID" value="KEP54934.1"/>
    <property type="molecule type" value="Genomic_DNA"/>
</dbReference>
<reference evidence="4 5" key="1">
    <citation type="submission" date="2013-12" db="EMBL/GenBank/DDBJ databases">
        <authorList>
            <person name="Cubeta M."/>
            <person name="Pakala S."/>
            <person name="Fedorova N."/>
            <person name="Thomas E."/>
            <person name="Dean R."/>
            <person name="Jabaji S."/>
            <person name="Neate S."/>
            <person name="Toda T."/>
            <person name="Tavantzis S."/>
            <person name="Vilgalys R."/>
            <person name="Bharathan N."/>
            <person name="Pakala S."/>
            <person name="Losada L.S."/>
            <person name="Zafar N."/>
            <person name="Nierman W."/>
        </authorList>
    </citation>
    <scope>NUCLEOTIDE SEQUENCE [LARGE SCALE GENOMIC DNA]</scope>
    <source>
        <strain evidence="4 5">123E</strain>
    </source>
</reference>
<evidence type="ECO:0000313" key="5">
    <source>
        <dbReference type="Proteomes" id="UP000027456"/>
    </source>
</evidence>
<dbReference type="PANTHER" id="PTHR10194:SF60">
    <property type="entry name" value="RAS GTPASE-ACTIVATING PROTEIN RASKOL"/>
    <property type="match status" value="1"/>
</dbReference>
<evidence type="ECO:0000259" key="3">
    <source>
        <dbReference type="PROSITE" id="PS50018"/>
    </source>
</evidence>
<dbReference type="SUPFAM" id="SSF48350">
    <property type="entry name" value="GTPase activation domain, GAP"/>
    <property type="match status" value="1"/>
</dbReference>
<accession>A0A074S6S3</accession>
<evidence type="ECO:0000313" key="4">
    <source>
        <dbReference type="EMBL" id="KEP54934.1"/>
    </source>
</evidence>
<dbReference type="OrthoDB" id="775356at2759"/>
<proteinExistence type="predicted"/>
<dbReference type="STRING" id="1423351.A0A074S6S3"/>
<evidence type="ECO:0000256" key="1">
    <source>
        <dbReference type="ARBA" id="ARBA00022468"/>
    </source>
</evidence>